<organism evidence="1 2">
    <name type="scientific">Caerostris extrusa</name>
    <name type="common">Bark spider</name>
    <name type="synonym">Caerostris bankana</name>
    <dbReference type="NCBI Taxonomy" id="172846"/>
    <lineage>
        <taxon>Eukaryota</taxon>
        <taxon>Metazoa</taxon>
        <taxon>Ecdysozoa</taxon>
        <taxon>Arthropoda</taxon>
        <taxon>Chelicerata</taxon>
        <taxon>Arachnida</taxon>
        <taxon>Araneae</taxon>
        <taxon>Araneomorphae</taxon>
        <taxon>Entelegynae</taxon>
        <taxon>Araneoidea</taxon>
        <taxon>Araneidae</taxon>
        <taxon>Caerostris</taxon>
    </lineage>
</organism>
<dbReference type="Proteomes" id="UP001054945">
    <property type="component" value="Unassembled WGS sequence"/>
</dbReference>
<reference evidence="1 2" key="1">
    <citation type="submission" date="2021-06" db="EMBL/GenBank/DDBJ databases">
        <title>Caerostris extrusa draft genome.</title>
        <authorList>
            <person name="Kono N."/>
            <person name="Arakawa K."/>
        </authorList>
    </citation>
    <scope>NUCLEOTIDE SEQUENCE [LARGE SCALE GENOMIC DNA]</scope>
</reference>
<comment type="caution">
    <text evidence="1">The sequence shown here is derived from an EMBL/GenBank/DDBJ whole genome shotgun (WGS) entry which is preliminary data.</text>
</comment>
<protein>
    <recommendedName>
        <fullName evidence="3">Secreted protein</fullName>
    </recommendedName>
</protein>
<sequence length="80" mass="9621">MQLLSEIRIHLWALLQWLFTNMTRLCTYGITIRDLNPLMGSTAAVVFRRDQIMQLLPEIRIYLWALLQWLFSNMTRLCTY</sequence>
<name>A0AAV4MQW1_CAEEX</name>
<keyword evidence="2" id="KW-1185">Reference proteome</keyword>
<dbReference type="AlphaFoldDB" id="A0AAV4MQW1"/>
<feature type="non-terminal residue" evidence="1">
    <location>
        <position position="80"/>
    </location>
</feature>
<dbReference type="EMBL" id="BPLR01002527">
    <property type="protein sequence ID" value="GIX74785.1"/>
    <property type="molecule type" value="Genomic_DNA"/>
</dbReference>
<proteinExistence type="predicted"/>
<accession>A0AAV4MQW1</accession>
<evidence type="ECO:0008006" key="3">
    <source>
        <dbReference type="Google" id="ProtNLM"/>
    </source>
</evidence>
<evidence type="ECO:0000313" key="1">
    <source>
        <dbReference type="EMBL" id="GIX74785.1"/>
    </source>
</evidence>
<gene>
    <name evidence="1" type="ORF">CEXT_314571</name>
</gene>
<evidence type="ECO:0000313" key="2">
    <source>
        <dbReference type="Proteomes" id="UP001054945"/>
    </source>
</evidence>